<dbReference type="GO" id="GO:0042732">
    <property type="term" value="P:D-xylose metabolic process"/>
    <property type="evidence" value="ECO:0007669"/>
    <property type="project" value="UniProtKB-KW"/>
</dbReference>
<dbReference type="PANTHER" id="PTHR43095:SF5">
    <property type="entry name" value="XYLULOSE KINASE"/>
    <property type="match status" value="1"/>
</dbReference>
<dbReference type="GO" id="GO:0005998">
    <property type="term" value="P:xylulose catabolic process"/>
    <property type="evidence" value="ECO:0007669"/>
    <property type="project" value="UniProtKB-UniRule"/>
</dbReference>
<dbReference type="InterPro" id="IPR018483">
    <property type="entry name" value="Carb_kinase_FGGY_CS"/>
</dbReference>
<dbReference type="Pfam" id="PF02782">
    <property type="entry name" value="FGGY_C"/>
    <property type="match status" value="1"/>
</dbReference>
<comment type="caution">
    <text evidence="12">The sequence shown here is derived from an EMBL/GenBank/DDBJ whole genome shotgun (WGS) entry which is preliminary data.</text>
</comment>
<evidence type="ECO:0000313" key="13">
    <source>
        <dbReference type="Proteomes" id="UP000543556"/>
    </source>
</evidence>
<dbReference type="EMBL" id="JAAMFM010000015">
    <property type="protein sequence ID" value="NVM95486.1"/>
    <property type="molecule type" value="Genomic_DNA"/>
</dbReference>
<keyword evidence="2 8" id="KW-0859">Xylose metabolism</keyword>
<keyword evidence="13" id="KW-1185">Reference proteome</keyword>
<dbReference type="GO" id="GO:0004856">
    <property type="term" value="F:D-xylulokinase activity"/>
    <property type="evidence" value="ECO:0007669"/>
    <property type="project" value="UniProtKB-UniRule"/>
</dbReference>
<feature type="domain" description="Carbohydrate kinase FGGY N-terminal" evidence="10">
    <location>
        <begin position="9"/>
        <end position="221"/>
    </location>
</feature>
<dbReference type="EC" id="2.7.1.17" evidence="8 9"/>
<comment type="catalytic activity">
    <reaction evidence="8 9">
        <text>D-xylulose + ATP = D-xylulose 5-phosphate + ADP + H(+)</text>
        <dbReference type="Rhea" id="RHEA:10964"/>
        <dbReference type="ChEBI" id="CHEBI:15378"/>
        <dbReference type="ChEBI" id="CHEBI:17140"/>
        <dbReference type="ChEBI" id="CHEBI:30616"/>
        <dbReference type="ChEBI" id="CHEBI:57737"/>
        <dbReference type="ChEBI" id="CHEBI:456216"/>
        <dbReference type="EC" id="2.7.1.17"/>
    </reaction>
</comment>
<dbReference type="InterPro" id="IPR000577">
    <property type="entry name" value="Carb_kinase_FGGY"/>
</dbReference>
<dbReference type="Pfam" id="PF00370">
    <property type="entry name" value="FGGY_N"/>
    <property type="match status" value="1"/>
</dbReference>
<dbReference type="NCBIfam" id="TIGR01312">
    <property type="entry name" value="XylB"/>
    <property type="match status" value="1"/>
</dbReference>
<dbReference type="InterPro" id="IPR018485">
    <property type="entry name" value="FGGY_C"/>
</dbReference>
<name>A0A7Y7M087_9MICC</name>
<evidence type="ECO:0000256" key="8">
    <source>
        <dbReference type="HAMAP-Rule" id="MF_02220"/>
    </source>
</evidence>
<dbReference type="InterPro" id="IPR050406">
    <property type="entry name" value="FGGY_Carb_Kinase"/>
</dbReference>
<accession>A0A7Y7M087</accession>
<keyword evidence="3 8" id="KW-0808">Transferase</keyword>
<proteinExistence type="inferred from homology"/>
<feature type="site" description="Important for activity" evidence="8">
    <location>
        <position position="13"/>
    </location>
</feature>
<dbReference type="AlphaFoldDB" id="A0A7Y7M087"/>
<evidence type="ECO:0000256" key="4">
    <source>
        <dbReference type="ARBA" id="ARBA00022741"/>
    </source>
</evidence>
<comment type="similarity">
    <text evidence="1 8 9">Belongs to the FGGY kinase family.</text>
</comment>
<keyword evidence="5 8" id="KW-0418">Kinase</keyword>
<keyword evidence="7 8" id="KW-0119">Carbohydrate metabolism</keyword>
<dbReference type="PIRSF" id="PIRSF000538">
    <property type="entry name" value="GlpK"/>
    <property type="match status" value="1"/>
</dbReference>
<dbReference type="Proteomes" id="UP000543556">
    <property type="component" value="Unassembled WGS sequence"/>
</dbReference>
<sequence length="468" mass="49157">MKVTERKTVMGIDSSTQSCKVVRVDAETGEILDQQSAPHPDGTAVAPQRWWEALEQAGGSRLEGVNAVSVSAQQHGMVALDAADNPVHDALLWNDVRSAPQAESLREYYGADFWANEIGVVPVSSFTITKLAWLVQNHPDLASKVHRVLLPHDWLTWQLGGKTFAPVTDRSDASGTGYYSVPENRYRTDVLKQAFGRVPELPTVIGPSEAAGHTPSGALIGAGCGDNAGAALGLGLVPGEVVVSVGTSGAIFASTDHQIADSSGAIAGFADATGRNLPLLATINGARVLSSTADLLGVDLEEFDRLAAVGRVDAGGLTLVPYFDGERTPNLPHATGSLVGMSRAALTRANMARSAVLGLLCVLADALDSLRNAGVVVNRVLLIGGGSRSQSLRAAAADIFQAEVVLPEAGEYVALGAARQAAWALSGDRVPPVWARRLERSYEPSASSEWARTVRGRFAEARANIYGV</sequence>
<evidence type="ECO:0000256" key="1">
    <source>
        <dbReference type="ARBA" id="ARBA00009156"/>
    </source>
</evidence>
<dbReference type="SUPFAM" id="SSF53067">
    <property type="entry name" value="Actin-like ATPase domain"/>
    <property type="match status" value="2"/>
</dbReference>
<dbReference type="InterPro" id="IPR006000">
    <property type="entry name" value="Xylulokinase"/>
</dbReference>
<reference evidence="12 13" key="1">
    <citation type="submission" date="2020-02" db="EMBL/GenBank/DDBJ databases">
        <title>Genome sequence of strain AETb3-4.</title>
        <authorList>
            <person name="Gao J."/>
            <person name="Zhang X."/>
        </authorList>
    </citation>
    <scope>NUCLEOTIDE SEQUENCE [LARGE SCALE GENOMIC DNA]</scope>
    <source>
        <strain evidence="12 13">AETb3-4</strain>
    </source>
</reference>
<dbReference type="Gene3D" id="3.30.420.40">
    <property type="match status" value="2"/>
</dbReference>
<evidence type="ECO:0000256" key="5">
    <source>
        <dbReference type="ARBA" id="ARBA00022777"/>
    </source>
</evidence>
<feature type="active site" description="Proton acceptor" evidence="8">
    <location>
        <position position="226"/>
    </location>
</feature>
<comment type="function">
    <text evidence="8">Catalyzes the phosphorylation of D-xylulose to D-xylulose 5-phosphate.</text>
</comment>
<dbReference type="InterPro" id="IPR043129">
    <property type="entry name" value="ATPase_NBD"/>
</dbReference>
<dbReference type="HAMAP" id="MF_02220">
    <property type="entry name" value="XylB"/>
    <property type="match status" value="1"/>
</dbReference>
<keyword evidence="6 8" id="KW-0067">ATP-binding</keyword>
<dbReference type="PROSITE" id="PS00933">
    <property type="entry name" value="FGGY_KINASES_1"/>
    <property type="match status" value="1"/>
</dbReference>
<keyword evidence="4 8" id="KW-0547">Nucleotide-binding</keyword>
<dbReference type="GO" id="GO:0005524">
    <property type="term" value="F:ATP binding"/>
    <property type="evidence" value="ECO:0007669"/>
    <property type="project" value="UniProtKB-UniRule"/>
</dbReference>
<evidence type="ECO:0000259" key="11">
    <source>
        <dbReference type="Pfam" id="PF02782"/>
    </source>
</evidence>
<dbReference type="CDD" id="cd07809">
    <property type="entry name" value="ASKHA_NBD_FGGY_BaXK-like"/>
    <property type="match status" value="1"/>
</dbReference>
<evidence type="ECO:0000313" key="12">
    <source>
        <dbReference type="EMBL" id="NVM95486.1"/>
    </source>
</evidence>
<evidence type="ECO:0000256" key="7">
    <source>
        <dbReference type="ARBA" id="ARBA00023277"/>
    </source>
</evidence>
<evidence type="ECO:0000259" key="10">
    <source>
        <dbReference type="Pfam" id="PF00370"/>
    </source>
</evidence>
<evidence type="ECO:0000256" key="2">
    <source>
        <dbReference type="ARBA" id="ARBA00022629"/>
    </source>
</evidence>
<evidence type="ECO:0000256" key="3">
    <source>
        <dbReference type="ARBA" id="ARBA00022679"/>
    </source>
</evidence>
<feature type="domain" description="Carbohydrate kinase FGGY C-terminal" evidence="11">
    <location>
        <begin position="242"/>
        <end position="425"/>
    </location>
</feature>
<dbReference type="PANTHER" id="PTHR43095">
    <property type="entry name" value="SUGAR KINASE"/>
    <property type="match status" value="1"/>
</dbReference>
<gene>
    <name evidence="8 9 12" type="primary">xylB</name>
    <name evidence="12" type="ORF">G6034_11275</name>
</gene>
<dbReference type="RefSeq" id="WP_176635209.1">
    <property type="nucleotide sequence ID" value="NZ_JAAMFM010000015.1"/>
</dbReference>
<organism evidence="12 13">
    <name type="scientific">Arthrobacter wenxiniae</name>
    <dbReference type="NCBI Taxonomy" id="2713570"/>
    <lineage>
        <taxon>Bacteria</taxon>
        <taxon>Bacillati</taxon>
        <taxon>Actinomycetota</taxon>
        <taxon>Actinomycetes</taxon>
        <taxon>Micrococcales</taxon>
        <taxon>Micrococcaceae</taxon>
        <taxon>Arthrobacter</taxon>
    </lineage>
</organism>
<evidence type="ECO:0000256" key="9">
    <source>
        <dbReference type="RuleBase" id="RU364073"/>
    </source>
</evidence>
<feature type="binding site" evidence="8">
    <location>
        <begin position="74"/>
        <end position="75"/>
    </location>
    <ligand>
        <name>substrate</name>
    </ligand>
</feature>
<protein>
    <recommendedName>
        <fullName evidence="8 9">Xylulose kinase</fullName>
        <shortName evidence="8 9">Xylulokinase</shortName>
        <ecNumber evidence="8 9">2.7.1.17</ecNumber>
    </recommendedName>
</protein>
<dbReference type="InterPro" id="IPR018484">
    <property type="entry name" value="FGGY_N"/>
</dbReference>
<evidence type="ECO:0000256" key="6">
    <source>
        <dbReference type="ARBA" id="ARBA00022840"/>
    </source>
</evidence>